<reference evidence="4" key="2">
    <citation type="submission" date="2023-05" db="EMBL/GenBank/DDBJ databases">
        <authorList>
            <consortium name="Lawrence Berkeley National Laboratory"/>
            <person name="Steindorff A."/>
            <person name="Hensen N."/>
            <person name="Bonometti L."/>
            <person name="Westerberg I."/>
            <person name="Brannstrom I.O."/>
            <person name="Guillou S."/>
            <person name="Cros-Aarteil S."/>
            <person name="Calhoun S."/>
            <person name="Haridas S."/>
            <person name="Kuo A."/>
            <person name="Mondo S."/>
            <person name="Pangilinan J."/>
            <person name="Riley R."/>
            <person name="Labutti K."/>
            <person name="Andreopoulos B."/>
            <person name="Lipzen A."/>
            <person name="Chen C."/>
            <person name="Yanf M."/>
            <person name="Daum C."/>
            <person name="Ng V."/>
            <person name="Clum A."/>
            <person name="Ohm R."/>
            <person name="Martin F."/>
            <person name="Silar P."/>
            <person name="Natvig D."/>
            <person name="Lalanne C."/>
            <person name="Gautier V."/>
            <person name="Ament-Velasquez S.L."/>
            <person name="Kruys A."/>
            <person name="Hutchinson M.I."/>
            <person name="Powell A.J."/>
            <person name="Barry K."/>
            <person name="Miller A.N."/>
            <person name="Grigoriev I.V."/>
            <person name="Debuchy R."/>
            <person name="Gladieux P."/>
            <person name="Thoren M.H."/>
            <person name="Johannesson H."/>
        </authorList>
    </citation>
    <scope>NUCLEOTIDE SEQUENCE</scope>
    <source>
        <strain evidence="4">CBS 141.50</strain>
    </source>
</reference>
<dbReference type="InterPro" id="IPR007111">
    <property type="entry name" value="NACHT_NTPase"/>
</dbReference>
<evidence type="ECO:0000313" key="5">
    <source>
        <dbReference type="Proteomes" id="UP001302676"/>
    </source>
</evidence>
<dbReference type="PANTHER" id="PTHR10039">
    <property type="entry name" value="AMELOGENIN"/>
    <property type="match status" value="1"/>
</dbReference>
<dbReference type="Pfam" id="PF17100">
    <property type="entry name" value="NACHT_N"/>
    <property type="match status" value="1"/>
</dbReference>
<comment type="caution">
    <text evidence="4">The sequence shown here is derived from an EMBL/GenBank/DDBJ whole genome shotgun (WGS) entry which is preliminary data.</text>
</comment>
<dbReference type="InterPro" id="IPR031359">
    <property type="entry name" value="NACHT_N"/>
</dbReference>
<dbReference type="SUPFAM" id="SSF52540">
    <property type="entry name" value="P-loop containing nucleoside triphosphate hydrolases"/>
    <property type="match status" value="1"/>
</dbReference>
<evidence type="ECO:0000256" key="2">
    <source>
        <dbReference type="SAM" id="MobiDB-lite"/>
    </source>
</evidence>
<dbReference type="AlphaFoldDB" id="A0AAN6V7U6"/>
<feature type="region of interest" description="Disordered" evidence="2">
    <location>
        <begin position="16"/>
        <end position="113"/>
    </location>
</feature>
<feature type="compositionally biased region" description="Low complexity" evidence="2">
    <location>
        <begin position="19"/>
        <end position="32"/>
    </location>
</feature>
<dbReference type="FunFam" id="3.40.50.300:FF:001638">
    <property type="entry name" value="NACHT and WD40 domain protein"/>
    <property type="match status" value="1"/>
</dbReference>
<reference evidence="4" key="1">
    <citation type="journal article" date="2023" name="Mol. Phylogenet. Evol.">
        <title>Genome-scale phylogeny and comparative genomics of the fungal order Sordariales.</title>
        <authorList>
            <person name="Hensen N."/>
            <person name="Bonometti L."/>
            <person name="Westerberg I."/>
            <person name="Brannstrom I.O."/>
            <person name="Guillou S."/>
            <person name="Cros-Aarteil S."/>
            <person name="Calhoun S."/>
            <person name="Haridas S."/>
            <person name="Kuo A."/>
            <person name="Mondo S."/>
            <person name="Pangilinan J."/>
            <person name="Riley R."/>
            <person name="LaButti K."/>
            <person name="Andreopoulos B."/>
            <person name="Lipzen A."/>
            <person name="Chen C."/>
            <person name="Yan M."/>
            <person name="Daum C."/>
            <person name="Ng V."/>
            <person name="Clum A."/>
            <person name="Steindorff A."/>
            <person name="Ohm R.A."/>
            <person name="Martin F."/>
            <person name="Silar P."/>
            <person name="Natvig D.O."/>
            <person name="Lalanne C."/>
            <person name="Gautier V."/>
            <person name="Ament-Velasquez S.L."/>
            <person name="Kruys A."/>
            <person name="Hutchinson M.I."/>
            <person name="Powell A.J."/>
            <person name="Barry K."/>
            <person name="Miller A.N."/>
            <person name="Grigoriev I.V."/>
            <person name="Debuchy R."/>
            <person name="Gladieux P."/>
            <person name="Hiltunen Thoren M."/>
            <person name="Johannesson H."/>
        </authorList>
    </citation>
    <scope>NUCLEOTIDE SEQUENCE</scope>
    <source>
        <strain evidence="4">CBS 141.50</strain>
    </source>
</reference>
<dbReference type="PANTHER" id="PTHR10039:SF17">
    <property type="entry name" value="FUNGAL STAND N-TERMINAL GOODBYE DOMAIN-CONTAINING PROTEIN-RELATED"/>
    <property type="match status" value="1"/>
</dbReference>
<gene>
    <name evidence="4" type="ORF">C8A04DRAFT_25697</name>
</gene>
<dbReference type="InterPro" id="IPR056884">
    <property type="entry name" value="NPHP3-like_N"/>
</dbReference>
<dbReference type="InterPro" id="IPR027417">
    <property type="entry name" value="P-loop_NTPase"/>
</dbReference>
<feature type="compositionally biased region" description="Polar residues" evidence="2">
    <location>
        <begin position="97"/>
        <end position="113"/>
    </location>
</feature>
<dbReference type="PROSITE" id="PS50837">
    <property type="entry name" value="NACHT"/>
    <property type="match status" value="1"/>
</dbReference>
<organism evidence="4 5">
    <name type="scientific">Dichotomopilus funicola</name>
    <dbReference type="NCBI Taxonomy" id="1934379"/>
    <lineage>
        <taxon>Eukaryota</taxon>
        <taxon>Fungi</taxon>
        <taxon>Dikarya</taxon>
        <taxon>Ascomycota</taxon>
        <taxon>Pezizomycotina</taxon>
        <taxon>Sordariomycetes</taxon>
        <taxon>Sordariomycetidae</taxon>
        <taxon>Sordariales</taxon>
        <taxon>Chaetomiaceae</taxon>
        <taxon>Dichotomopilus</taxon>
    </lineage>
</organism>
<sequence>MPKSCRKWLKEFFRGRGTASPASSSAQSVDVQSEQKPAQHGSKASSIIAAKPCAPLSPSAADPQAARPSTEAAITDCRQLTAASQSSSPELPVEPQNKPTATEFTEQPTPAISTSERLWNAAYDSLELEDAELVGSYVKILEKVLGGETSEPSTADARAKLEDPTTRQKHMKELVQKGQEKISKASRITAGVGDVADFVLSAKEMVDLVLQSVPQAAPAALPWAGVCLGLQMLRNPAQATRTNLAGIAHVISRMDWYCALTKHLLDENNSNEFSPVLNQLEKRVRELYKALLLYQMKSVCSYYRNQSLGFLRAMLSLDDWDGDLGLVITAEAAVQDDAAQYSQELTKSSLGALVKRAKDMEERLGDIHRDIRDFILLQKDARKDDIESECRRDLRIVDPQHDMERIEKSKDELLNDAFKWILRTPEYAAFTSWDDAGSDYPPRRLLWIKGYAGTGKTMLMIGIIRQLSSQPATIAPGVSFFFCQGTDTALNNATAVLRSLIWLLLLQQPHLISHILQKYKDSGAGLFKDKNAFYALSEAFRNMLKDPLLQPVYLAVDALDECAEDRPELIRLISTSLALSQKVKWLLSSRPEVDLLTELKNLGTDSLDTSETLVELDTHILAEPVNAYISHKLILLKRKKGYNDSVLAEVSHEVHERAENIFLWVALAFKVLDTVHGHSAVKRIREIPPGLSKLYDHMMTRIESGELLDPQDCKTVLAATTLSFRPLSLCELAALVDLPLDVAETAIEMCGSFLTVIGENVNLIHQSAKDYLERNFTLKLQPAGVAQGHANIGKRSIDAMSSDLRQNMYNLDFGFKPNDMNPPHLDPLARIRYPCMFWADHLYFRNDENPESSRELTDSGKVFGFLKEHLLHWLEALSLLGKLSDGVLLIRKLLHAAQVS</sequence>
<protein>
    <recommendedName>
        <fullName evidence="3">NACHT domain-containing protein</fullName>
    </recommendedName>
</protein>
<accession>A0AAN6V7U6</accession>
<evidence type="ECO:0000256" key="1">
    <source>
        <dbReference type="ARBA" id="ARBA00022737"/>
    </source>
</evidence>
<dbReference type="RefSeq" id="XP_062639844.1">
    <property type="nucleotide sequence ID" value="XM_062779655.1"/>
</dbReference>
<evidence type="ECO:0000313" key="4">
    <source>
        <dbReference type="EMBL" id="KAK4146473.1"/>
    </source>
</evidence>
<dbReference type="Gene3D" id="3.40.50.300">
    <property type="entry name" value="P-loop containing nucleotide triphosphate hydrolases"/>
    <property type="match status" value="1"/>
</dbReference>
<evidence type="ECO:0000259" key="3">
    <source>
        <dbReference type="PROSITE" id="PS50837"/>
    </source>
</evidence>
<name>A0AAN6V7U6_9PEZI</name>
<dbReference type="Pfam" id="PF24883">
    <property type="entry name" value="NPHP3_N"/>
    <property type="match status" value="1"/>
</dbReference>
<keyword evidence="5" id="KW-1185">Reference proteome</keyword>
<keyword evidence="1" id="KW-0677">Repeat</keyword>
<dbReference type="EMBL" id="MU853561">
    <property type="protein sequence ID" value="KAK4146473.1"/>
    <property type="molecule type" value="Genomic_DNA"/>
</dbReference>
<dbReference type="GeneID" id="87816268"/>
<proteinExistence type="predicted"/>
<dbReference type="Proteomes" id="UP001302676">
    <property type="component" value="Unassembled WGS sequence"/>
</dbReference>
<feature type="domain" description="NACHT" evidence="3">
    <location>
        <begin position="444"/>
        <end position="591"/>
    </location>
</feature>